<evidence type="ECO:0000313" key="2">
    <source>
        <dbReference type="EMBL" id="SHE24626.1"/>
    </source>
</evidence>
<name>A0A1M4RXD6_9ACTO</name>
<dbReference type="AlphaFoldDB" id="A0A1M4RXD6"/>
<dbReference type="STRING" id="1892869.ACGLYG10_0833"/>
<sequence length="154" mass="15802">MNRFIPVIILVLTLGLWFGTIGAPAAALGGGATDTDVGSSSAASGSVSQGGDGSVQIAVSAQYTPAGADGSGGDGGTVSSQAVTASVHPVCWYMEGLSGAETAKWLDSPDGAASDMYHRNNNNPDPEGLEEQKARYPDYESYADDEEGYWYVAT</sequence>
<feature type="region of interest" description="Disordered" evidence="1">
    <location>
        <begin position="30"/>
        <end position="51"/>
    </location>
</feature>
<reference evidence="3" key="1">
    <citation type="submission" date="2016-09" db="EMBL/GenBank/DDBJ databases">
        <authorList>
            <person name="Strepis N."/>
        </authorList>
    </citation>
    <scope>NUCLEOTIDE SEQUENCE [LARGE SCALE GENOMIC DNA]</scope>
</reference>
<dbReference type="Proteomes" id="UP000184291">
    <property type="component" value="Unassembled WGS sequence"/>
</dbReference>
<proteinExistence type="predicted"/>
<organism evidence="2 3">
    <name type="scientific">Actinomyces glycerinitolerans</name>
    <dbReference type="NCBI Taxonomy" id="1892869"/>
    <lineage>
        <taxon>Bacteria</taxon>
        <taxon>Bacillati</taxon>
        <taxon>Actinomycetota</taxon>
        <taxon>Actinomycetes</taxon>
        <taxon>Actinomycetales</taxon>
        <taxon>Actinomycetaceae</taxon>
        <taxon>Actinomyces</taxon>
    </lineage>
</organism>
<feature type="non-terminal residue" evidence="2">
    <location>
        <position position="154"/>
    </location>
</feature>
<protein>
    <submittedName>
        <fullName evidence="2">Uncharacterized protein</fullName>
    </submittedName>
</protein>
<dbReference type="EMBL" id="FQTT01000006">
    <property type="protein sequence ID" value="SHE24626.1"/>
    <property type="molecule type" value="Genomic_DNA"/>
</dbReference>
<gene>
    <name evidence="2" type="ORF">ACGLYG10_0833</name>
</gene>
<evidence type="ECO:0000313" key="3">
    <source>
        <dbReference type="Proteomes" id="UP000184291"/>
    </source>
</evidence>
<keyword evidence="3" id="KW-1185">Reference proteome</keyword>
<feature type="compositionally biased region" description="Low complexity" evidence="1">
    <location>
        <begin position="30"/>
        <end position="47"/>
    </location>
</feature>
<evidence type="ECO:0000256" key="1">
    <source>
        <dbReference type="SAM" id="MobiDB-lite"/>
    </source>
</evidence>
<feature type="region of interest" description="Disordered" evidence="1">
    <location>
        <begin position="114"/>
        <end position="137"/>
    </location>
</feature>
<accession>A0A1M4RXD6</accession>